<dbReference type="GO" id="GO:0005829">
    <property type="term" value="C:cytosol"/>
    <property type="evidence" value="ECO:0007669"/>
    <property type="project" value="TreeGrafter"/>
</dbReference>
<dbReference type="PANTHER" id="PTHR30160">
    <property type="entry name" value="TETRAACYLDISACCHARIDE 4'-KINASE-RELATED"/>
    <property type="match status" value="1"/>
</dbReference>
<dbReference type="HOGENOM" id="CLU_056162_2_0_6"/>
<evidence type="ECO:0000256" key="1">
    <source>
        <dbReference type="ARBA" id="ARBA00022676"/>
    </source>
</evidence>
<dbReference type="PANTHER" id="PTHR30160:SF15">
    <property type="entry name" value="GLYCOSYLTRANSFERASE HI_0523-RELATED"/>
    <property type="match status" value="1"/>
</dbReference>
<dbReference type="InterPro" id="IPR002201">
    <property type="entry name" value="Glyco_trans_9"/>
</dbReference>
<dbReference type="Pfam" id="PF01075">
    <property type="entry name" value="Glyco_transf_9"/>
    <property type="match status" value="1"/>
</dbReference>
<evidence type="ECO:0000313" key="3">
    <source>
        <dbReference type="EMBL" id="CDH00906.1"/>
    </source>
</evidence>
<comment type="caution">
    <text evidence="3">The sequence shown here is derived from an EMBL/GenBank/DDBJ whole genome shotgun (WGS) entry which is preliminary data.</text>
</comment>
<gene>
    <name evidence="3" type="ORF">XBFM1_1910062</name>
</gene>
<dbReference type="InterPro" id="IPR051199">
    <property type="entry name" value="LPS_LOS_Heptosyltrfase"/>
</dbReference>
<dbReference type="Gene3D" id="3.40.50.2000">
    <property type="entry name" value="Glycogen Phosphorylase B"/>
    <property type="match status" value="2"/>
</dbReference>
<name>A0A077NTK4_XENBV</name>
<keyword evidence="1" id="KW-0328">Glycosyltransferase</keyword>
<dbReference type="GO" id="GO:0009244">
    <property type="term" value="P:lipopolysaccharide core region biosynthetic process"/>
    <property type="evidence" value="ECO:0007669"/>
    <property type="project" value="TreeGrafter"/>
</dbReference>
<evidence type="ECO:0000256" key="2">
    <source>
        <dbReference type="ARBA" id="ARBA00022679"/>
    </source>
</evidence>
<dbReference type="EMBL" id="CBSV010000103">
    <property type="protein sequence ID" value="CDH00906.1"/>
    <property type="molecule type" value="Genomic_DNA"/>
</dbReference>
<dbReference type="RefSeq" id="WP_038223678.1">
    <property type="nucleotide sequence ID" value="NZ_CAWLWD010000164.1"/>
</dbReference>
<dbReference type="AlphaFoldDB" id="A0A077NTK4"/>
<reference evidence="3" key="1">
    <citation type="submission" date="2013-07" db="EMBL/GenBank/DDBJ databases">
        <title>Sub-species coevolution in mutualistic symbiosis.</title>
        <authorList>
            <person name="Murfin K."/>
            <person name="Klassen J."/>
            <person name="Lee M."/>
            <person name="Forst S."/>
            <person name="Stock P."/>
            <person name="Goodrich-Blair H."/>
        </authorList>
    </citation>
    <scope>NUCLEOTIDE SEQUENCE [LARGE SCALE GENOMIC DNA]</scope>
    <source>
        <strain evidence="3">Feltiae Moldova</strain>
    </source>
</reference>
<organism evidence="3">
    <name type="scientific">Xenorhabdus bovienii str. feltiae Moldova</name>
    <dbReference type="NCBI Taxonomy" id="1398200"/>
    <lineage>
        <taxon>Bacteria</taxon>
        <taxon>Pseudomonadati</taxon>
        <taxon>Pseudomonadota</taxon>
        <taxon>Gammaproteobacteria</taxon>
        <taxon>Enterobacterales</taxon>
        <taxon>Morganellaceae</taxon>
        <taxon>Xenorhabdus</taxon>
    </lineage>
</organism>
<accession>A0A077NTK4</accession>
<dbReference type="SUPFAM" id="SSF53756">
    <property type="entry name" value="UDP-Glycosyltransferase/glycogen phosphorylase"/>
    <property type="match status" value="1"/>
</dbReference>
<dbReference type="GO" id="GO:0008713">
    <property type="term" value="F:ADP-heptose-lipopolysaccharide heptosyltransferase activity"/>
    <property type="evidence" value="ECO:0007669"/>
    <property type="project" value="TreeGrafter"/>
</dbReference>
<sequence>MTEKKFKKLREINRNKNYFFKKLRFNLAKIFIDKWSKKQFHLGDINKILFLRDDNKIGDMIVSTPVLRELSLNGFKLHVLSGPSNYCVIENNPYIDKVYFYPGKNIDILNLGFKLKQEKYDLVIDMGDQTPVIYLLFIRLINAKNTIGFNKDDINIYNKSIKYLNYHSHITERYKSLMNNIGIDNYNMQYDIHIPQVIKDKVCDFYTGLSGNITVVINPFAADEKRDLSKEQLIGIMSHLNCLDQSINIILVGQLEKLNALSYLSGCVVNPFGDFLSAVEIIKHADLVISPDTSIVHVAAAYEKNTVALYGNDKHGCFINNDVWGPGNKNAVQLVQNKNNSKISEMPLEIIVEQIDAFFSTLAKKI</sequence>
<dbReference type="Proteomes" id="UP000028487">
    <property type="component" value="Unassembled WGS sequence"/>
</dbReference>
<protein>
    <submittedName>
        <fullName evidence="3">Putative ADP-heptose:LPS heptosyltransferase</fullName>
    </submittedName>
</protein>
<keyword evidence="2 3" id="KW-0808">Transferase</keyword>
<proteinExistence type="predicted"/>
<dbReference type="CDD" id="cd03789">
    <property type="entry name" value="GT9_LPS_heptosyltransferase"/>
    <property type="match status" value="1"/>
</dbReference>